<dbReference type="InterPro" id="IPR058594">
    <property type="entry name" value="PB1-like_dom_pln"/>
</dbReference>
<dbReference type="SUPFAM" id="SSF50249">
    <property type="entry name" value="Nucleic acid-binding proteins"/>
    <property type="match status" value="2"/>
</dbReference>
<gene>
    <name evidence="3" type="ORF">POM88_047891</name>
</gene>
<organism evidence="3 4">
    <name type="scientific">Heracleum sosnowskyi</name>
    <dbReference type="NCBI Taxonomy" id="360622"/>
    <lineage>
        <taxon>Eukaryota</taxon>
        <taxon>Viridiplantae</taxon>
        <taxon>Streptophyta</taxon>
        <taxon>Embryophyta</taxon>
        <taxon>Tracheophyta</taxon>
        <taxon>Spermatophyta</taxon>
        <taxon>Magnoliopsida</taxon>
        <taxon>eudicotyledons</taxon>
        <taxon>Gunneridae</taxon>
        <taxon>Pentapetalae</taxon>
        <taxon>asterids</taxon>
        <taxon>campanulids</taxon>
        <taxon>Apiales</taxon>
        <taxon>Apiaceae</taxon>
        <taxon>Apioideae</taxon>
        <taxon>apioid superclade</taxon>
        <taxon>Tordylieae</taxon>
        <taxon>Tordyliinae</taxon>
        <taxon>Heracleum</taxon>
    </lineage>
</organism>
<evidence type="ECO:0000256" key="1">
    <source>
        <dbReference type="SAM" id="MobiDB-lite"/>
    </source>
</evidence>
<accession>A0AAD8GSV8</accession>
<feature type="domain" description="PB1-like" evidence="2">
    <location>
        <begin position="231"/>
        <end position="326"/>
    </location>
</feature>
<name>A0AAD8GSV8_9APIA</name>
<dbReference type="PANTHER" id="PTHR47165">
    <property type="entry name" value="OS03G0429900 PROTEIN"/>
    <property type="match status" value="1"/>
</dbReference>
<proteinExistence type="predicted"/>
<comment type="caution">
    <text evidence="3">The sequence shown here is derived from an EMBL/GenBank/DDBJ whole genome shotgun (WGS) entry which is preliminary data.</text>
</comment>
<dbReference type="PANTHER" id="PTHR47165:SF4">
    <property type="entry name" value="OS03G0429900 PROTEIN"/>
    <property type="match status" value="1"/>
</dbReference>
<keyword evidence="4" id="KW-1185">Reference proteome</keyword>
<evidence type="ECO:0000259" key="2">
    <source>
        <dbReference type="Pfam" id="PF26130"/>
    </source>
</evidence>
<feature type="compositionally biased region" description="Acidic residues" evidence="1">
    <location>
        <begin position="370"/>
        <end position="379"/>
    </location>
</feature>
<dbReference type="AlphaFoldDB" id="A0AAD8GSV8"/>
<sequence>MNNSLMEYQTLSELQLTGKHDWKIKVRLTRKWKQTSIDGNISGVHMILIDQSLVAEEIYEICNFNVAPYTEKYKCFECDLQIVLTNTTIVTALEQNYSLIPDNVFKFTNLKHFKDATEQDNHLIDIVGVIDDVRPVKYVTNIKNGDQFFREFVITDLIHTVKVVFWNELATAFDIAFNQTIDQPIIIIIESCKMIRNQYNGDTAITNMPATTFDLNANCEKVETLRNRSAYFTIKLHFRGKFVDDYSEYVGGQVAYFDMCSVFKLKLVEIEAMLGQVQCNTRTMDIWLLSNEVEMFHDNLIPIETEKDLGIIIDMVDCNYKFIWLYMTSNSPTFDDEAWDFSFTQMAIDDRIQRIEDIRDEVEGNVKEVVEEDTEDEEEKQSFHGDSSNMDYSESDCPKPKK</sequence>
<evidence type="ECO:0000313" key="3">
    <source>
        <dbReference type="EMBL" id="KAK1354635.1"/>
    </source>
</evidence>
<dbReference type="EMBL" id="JAUIZM010000011">
    <property type="protein sequence ID" value="KAK1354635.1"/>
    <property type="molecule type" value="Genomic_DNA"/>
</dbReference>
<dbReference type="Proteomes" id="UP001237642">
    <property type="component" value="Unassembled WGS sequence"/>
</dbReference>
<protein>
    <recommendedName>
        <fullName evidence="2">PB1-like domain-containing protein</fullName>
    </recommendedName>
</protein>
<dbReference type="Gene3D" id="2.40.50.140">
    <property type="entry name" value="Nucleic acid-binding proteins"/>
    <property type="match status" value="1"/>
</dbReference>
<dbReference type="InterPro" id="IPR012340">
    <property type="entry name" value="NA-bd_OB-fold"/>
</dbReference>
<dbReference type="Pfam" id="PF26130">
    <property type="entry name" value="PB1-like"/>
    <property type="match status" value="1"/>
</dbReference>
<reference evidence="3" key="1">
    <citation type="submission" date="2023-02" db="EMBL/GenBank/DDBJ databases">
        <title>Genome of toxic invasive species Heracleum sosnowskyi carries increased number of genes despite the absence of recent whole-genome duplications.</title>
        <authorList>
            <person name="Schelkunov M."/>
            <person name="Shtratnikova V."/>
            <person name="Makarenko M."/>
            <person name="Klepikova A."/>
            <person name="Omelchenko D."/>
            <person name="Novikova G."/>
            <person name="Obukhova E."/>
            <person name="Bogdanov V."/>
            <person name="Penin A."/>
            <person name="Logacheva M."/>
        </authorList>
    </citation>
    <scope>NUCLEOTIDE SEQUENCE</scope>
    <source>
        <strain evidence="3">Hsosn_3</strain>
        <tissue evidence="3">Leaf</tissue>
    </source>
</reference>
<feature type="region of interest" description="Disordered" evidence="1">
    <location>
        <begin position="363"/>
        <end position="402"/>
    </location>
</feature>
<reference evidence="3" key="2">
    <citation type="submission" date="2023-05" db="EMBL/GenBank/DDBJ databases">
        <authorList>
            <person name="Schelkunov M.I."/>
        </authorList>
    </citation>
    <scope>NUCLEOTIDE SEQUENCE</scope>
    <source>
        <strain evidence="3">Hsosn_3</strain>
        <tissue evidence="3">Leaf</tissue>
    </source>
</reference>
<evidence type="ECO:0000313" key="4">
    <source>
        <dbReference type="Proteomes" id="UP001237642"/>
    </source>
</evidence>